<evidence type="ECO:0000256" key="1">
    <source>
        <dbReference type="SAM" id="Coils"/>
    </source>
</evidence>
<name>A0A8J2MLR8_COTCN</name>
<evidence type="ECO:0000313" key="3">
    <source>
        <dbReference type="EMBL" id="CAG5093209.1"/>
    </source>
</evidence>
<comment type="caution">
    <text evidence="3">The sequence shown here is derived from an EMBL/GenBank/DDBJ whole genome shotgun (WGS) entry which is preliminary data.</text>
</comment>
<feature type="coiled-coil region" evidence="1">
    <location>
        <begin position="397"/>
        <end position="427"/>
    </location>
</feature>
<proteinExistence type="predicted"/>
<feature type="region of interest" description="Disordered" evidence="2">
    <location>
        <begin position="292"/>
        <end position="321"/>
    </location>
</feature>
<evidence type="ECO:0000256" key="2">
    <source>
        <dbReference type="SAM" id="MobiDB-lite"/>
    </source>
</evidence>
<dbReference type="EMBL" id="CAJNRD030001120">
    <property type="protein sequence ID" value="CAG5093209.1"/>
    <property type="molecule type" value="Genomic_DNA"/>
</dbReference>
<keyword evidence="1" id="KW-0175">Coiled coil</keyword>
<accession>A0A8J2MLR8</accession>
<dbReference type="PANTHER" id="PTHR33480">
    <property type="entry name" value="SET DOMAIN-CONTAINING PROTEIN-RELATED"/>
    <property type="match status" value="1"/>
</dbReference>
<dbReference type="PANTHER" id="PTHR33480:SF1">
    <property type="entry name" value="TYR RECOMBINASE DOMAIN-CONTAINING PROTEIN"/>
    <property type="match status" value="1"/>
</dbReference>
<gene>
    <name evidence="3" type="ORF">HICCMSTLAB_LOCUS6669</name>
</gene>
<dbReference type="AlphaFoldDB" id="A0A8J2MLR8"/>
<reference evidence="3" key="1">
    <citation type="submission" date="2021-04" db="EMBL/GenBank/DDBJ databases">
        <authorList>
            <person name="Chebbi M.A.C M."/>
        </authorList>
    </citation>
    <scope>NUCLEOTIDE SEQUENCE</scope>
</reference>
<feature type="region of interest" description="Disordered" evidence="2">
    <location>
        <begin position="238"/>
        <end position="276"/>
    </location>
</feature>
<organism evidence="3 4">
    <name type="scientific">Cotesia congregata</name>
    <name type="common">Parasitoid wasp</name>
    <name type="synonym">Apanteles congregatus</name>
    <dbReference type="NCBI Taxonomy" id="51543"/>
    <lineage>
        <taxon>Eukaryota</taxon>
        <taxon>Metazoa</taxon>
        <taxon>Ecdysozoa</taxon>
        <taxon>Arthropoda</taxon>
        <taxon>Hexapoda</taxon>
        <taxon>Insecta</taxon>
        <taxon>Pterygota</taxon>
        <taxon>Neoptera</taxon>
        <taxon>Endopterygota</taxon>
        <taxon>Hymenoptera</taxon>
        <taxon>Apocrita</taxon>
        <taxon>Ichneumonoidea</taxon>
        <taxon>Braconidae</taxon>
        <taxon>Microgastrinae</taxon>
        <taxon>Cotesia</taxon>
    </lineage>
</organism>
<protein>
    <submittedName>
        <fullName evidence="3">Uncharacterized protein</fullName>
    </submittedName>
</protein>
<dbReference type="Proteomes" id="UP000786811">
    <property type="component" value="Unassembled WGS sequence"/>
</dbReference>
<feature type="compositionally biased region" description="Polar residues" evidence="2">
    <location>
        <begin position="242"/>
        <end position="274"/>
    </location>
</feature>
<keyword evidence="4" id="KW-1185">Reference proteome</keyword>
<dbReference type="OrthoDB" id="7691871at2759"/>
<sequence>MTQRKKVVELPTTTDIRRFSIFLDKKIDDNIKLLEQGFSIRAWRDLSEAALIQLQLLNRKRAGELERFELDDYKKMQFIKEGDEGYKSLSKKDKEKAKEYGHIVIQGKLYKGVPLLLSTKVRDGINVVIKHRKDARVSSRNPFVFGIAGYYKDAHLGACNVMRKLSEQCGADNPELLRGTFLRKQIATKCSEMQLDSTTTSKVADYLGHDVTIHKKVYQQRTRADILDMSTILLKAQDPNESRNNSKGSIEMDSTITESDISANPGTYNFNESSDINREIGENNVIDPIVDTSLEEGPKNHKTHDKTKSSNHSTDRKKISRVRWSKDEEKAFTKYFAEYLRTETYPSAIVIRDFKKKYNILPNRDIPALKTKLSNFFKLTPSAKIKMLQSGKNSSFLKQKKNLASNMKRKEMKLKDKAQKLKDSTDNSKVKHHIKYIFDSYIEKSHLPSKKTCDEAKKNDKILEVVSIDYIRNVIRKQIDKKKQ</sequence>
<evidence type="ECO:0000313" key="4">
    <source>
        <dbReference type="Proteomes" id="UP000786811"/>
    </source>
</evidence>